<dbReference type="InterPro" id="IPR000064">
    <property type="entry name" value="NLP_P60_dom"/>
</dbReference>
<organism evidence="8 9">
    <name type="scientific">Streptacidiphilus jiangxiensis</name>
    <dbReference type="NCBI Taxonomy" id="235985"/>
    <lineage>
        <taxon>Bacteria</taxon>
        <taxon>Bacillati</taxon>
        <taxon>Actinomycetota</taxon>
        <taxon>Actinomycetes</taxon>
        <taxon>Kitasatosporales</taxon>
        <taxon>Streptomycetaceae</taxon>
        <taxon>Streptacidiphilus</taxon>
    </lineage>
</organism>
<dbReference type="Gene3D" id="6.10.250.3150">
    <property type="match status" value="1"/>
</dbReference>
<dbReference type="EMBL" id="FOAZ01000012">
    <property type="protein sequence ID" value="SEL75335.1"/>
    <property type="molecule type" value="Genomic_DNA"/>
</dbReference>
<sequence length="329" mass="34378">MTAAAATLVAISAQTAAQAAPAISVKDAKSQVDADRQDAATKTEQWNQAHTQQMALQSRVAILQDEVARQEAQINTELDQLGQIASAQYAGGEIDPTLQLMLSSSPDAFLQKAASQDELTSNQAGLLQELVAQEKTLQREKAEATTELQQEQQLLGQMSQAKSEALAKLKHAQSVLDGLTPAQQVAVNGGGGGGYGSVSSSGYTGNIDLTGISSTARTAMLAAMSRIGKTPYLWGGSTPAGMDCSGLVMWAYAQAGVSLPHSSYADENVGTYVPSLADAQVGDIIVMENGGHVGLYAGHGMLLNAPEYGYDVSVQPMSYFGGIVAIRRI</sequence>
<dbReference type="Proteomes" id="UP000183015">
    <property type="component" value="Unassembled WGS sequence"/>
</dbReference>
<feature type="domain" description="NlpC/P60" evidence="7">
    <location>
        <begin position="213"/>
        <end position="329"/>
    </location>
</feature>
<protein>
    <submittedName>
        <fullName evidence="8">Cell wall-associated hydrolase, NlpC family</fullName>
    </submittedName>
</protein>
<evidence type="ECO:0000259" key="7">
    <source>
        <dbReference type="PROSITE" id="PS51935"/>
    </source>
</evidence>
<name>A0A1H7SSH5_STRJI</name>
<evidence type="ECO:0000256" key="3">
    <source>
        <dbReference type="ARBA" id="ARBA00022801"/>
    </source>
</evidence>
<dbReference type="Pfam" id="PF00877">
    <property type="entry name" value="NLPC_P60"/>
    <property type="match status" value="1"/>
</dbReference>
<evidence type="ECO:0000256" key="5">
    <source>
        <dbReference type="SAM" id="Coils"/>
    </source>
</evidence>
<feature type="coiled-coil region" evidence="5">
    <location>
        <begin position="53"/>
        <end position="80"/>
    </location>
</feature>
<gene>
    <name evidence="8" type="ORF">SAMN05414137_112189</name>
</gene>
<feature type="coiled-coil region" evidence="5">
    <location>
        <begin position="127"/>
        <end position="161"/>
    </location>
</feature>
<reference evidence="9" key="1">
    <citation type="submission" date="2016-10" db="EMBL/GenBank/DDBJ databases">
        <authorList>
            <person name="Varghese N."/>
        </authorList>
    </citation>
    <scope>NUCLEOTIDE SEQUENCE [LARGE SCALE GENOMIC DNA]</scope>
    <source>
        <strain evidence="9">DSM 45096 / BCRC 16803 / CGMCC 4.1857 / CIP 109030 / JCM 12277 / KCTC 19219 / NBRC 100920 / 33214</strain>
    </source>
</reference>
<keyword evidence="6" id="KW-0732">Signal</keyword>
<dbReference type="eggNOG" id="COG0791">
    <property type="taxonomic scope" value="Bacteria"/>
</dbReference>
<keyword evidence="2" id="KW-0645">Protease</keyword>
<keyword evidence="9" id="KW-1185">Reference proteome</keyword>
<keyword evidence="3 8" id="KW-0378">Hydrolase</keyword>
<dbReference type="SUPFAM" id="SSF54001">
    <property type="entry name" value="Cysteine proteinases"/>
    <property type="match status" value="1"/>
</dbReference>
<evidence type="ECO:0000256" key="4">
    <source>
        <dbReference type="ARBA" id="ARBA00022807"/>
    </source>
</evidence>
<dbReference type="GO" id="GO:0008234">
    <property type="term" value="F:cysteine-type peptidase activity"/>
    <property type="evidence" value="ECO:0007669"/>
    <property type="project" value="UniProtKB-KW"/>
</dbReference>
<dbReference type="PANTHER" id="PTHR47359:SF3">
    <property type="entry name" value="NLP_P60 DOMAIN-CONTAINING PROTEIN-RELATED"/>
    <property type="match status" value="1"/>
</dbReference>
<dbReference type="PANTHER" id="PTHR47359">
    <property type="entry name" value="PEPTIDOGLYCAN DL-ENDOPEPTIDASE CWLO"/>
    <property type="match status" value="1"/>
</dbReference>
<dbReference type="PROSITE" id="PS51935">
    <property type="entry name" value="NLPC_P60"/>
    <property type="match status" value="1"/>
</dbReference>
<accession>A0A1H7SSH5</accession>
<keyword evidence="4" id="KW-0788">Thiol protease</keyword>
<dbReference type="Gene3D" id="3.90.1720.10">
    <property type="entry name" value="endopeptidase domain like (from Nostoc punctiforme)"/>
    <property type="match status" value="1"/>
</dbReference>
<dbReference type="InterPro" id="IPR051794">
    <property type="entry name" value="PG_Endopeptidase_C40"/>
</dbReference>
<proteinExistence type="inferred from homology"/>
<feature type="chain" id="PRO_5010238452" evidence="6">
    <location>
        <begin position="20"/>
        <end position="329"/>
    </location>
</feature>
<dbReference type="AlphaFoldDB" id="A0A1H7SSH5"/>
<evidence type="ECO:0000256" key="1">
    <source>
        <dbReference type="ARBA" id="ARBA00007074"/>
    </source>
</evidence>
<comment type="similarity">
    <text evidence="1">Belongs to the peptidase C40 family.</text>
</comment>
<evidence type="ECO:0000256" key="2">
    <source>
        <dbReference type="ARBA" id="ARBA00022670"/>
    </source>
</evidence>
<feature type="signal peptide" evidence="6">
    <location>
        <begin position="1"/>
        <end position="19"/>
    </location>
</feature>
<evidence type="ECO:0000313" key="9">
    <source>
        <dbReference type="Proteomes" id="UP000183015"/>
    </source>
</evidence>
<dbReference type="InterPro" id="IPR038765">
    <property type="entry name" value="Papain-like_cys_pep_sf"/>
</dbReference>
<dbReference type="STRING" id="235985.SAMN05414137_112189"/>
<evidence type="ECO:0000256" key="6">
    <source>
        <dbReference type="SAM" id="SignalP"/>
    </source>
</evidence>
<evidence type="ECO:0000313" key="8">
    <source>
        <dbReference type="EMBL" id="SEL75335.1"/>
    </source>
</evidence>
<keyword evidence="5" id="KW-0175">Coiled coil</keyword>
<dbReference type="GO" id="GO:0006508">
    <property type="term" value="P:proteolysis"/>
    <property type="evidence" value="ECO:0007669"/>
    <property type="project" value="UniProtKB-KW"/>
</dbReference>